<dbReference type="SMART" id="SM00564">
    <property type="entry name" value="PQQ"/>
    <property type="match status" value="4"/>
</dbReference>
<evidence type="ECO:0000259" key="2">
    <source>
        <dbReference type="Pfam" id="PF13360"/>
    </source>
</evidence>
<sequence length="446" mass="48480">MGGTLLKSHLRTAVIGLGVLLMVNPVQAAGIDSHTSYIGSNFEDYYANLPAAKVEWSTTMDLPALENVPTDYLMGKGVVSVGAGKVFMLQKGQLLAVNAQTGKVVWKYGAKLKTPMLYQDGVVYATSEAGTIYAVNAATGKNKWSSSANSKGVSQLVLDKDQLFAAANGDIQAYNLKDGKLQWRDNFRDQLFEPFMVEGNLVLAQNSVSGAYTYDILHAFDRTTGKELWNNRDYDLPIAEINGTLVVQRKATLFDTYPLPTLDSLDVKTGKVVKTVEYNPANIDPNDPEAFKGGSAWSDGDRIYITGEKGVFSYPLNADPATVTRDNYSYASIGSNLEYAAGPYDGRILFSKGQSIYGVKMANKSAVQYSGISNPIARFDLLGHGMYVAQTDGKLIAIDLITAKPILQLKTPDRVFGPTLLENGMIIVQSKGKLTAFKEPQALKMK</sequence>
<proteinExistence type="predicted"/>
<dbReference type="Pfam" id="PF13360">
    <property type="entry name" value="PQQ_2"/>
    <property type="match status" value="1"/>
</dbReference>
<dbReference type="RefSeq" id="WP_076120307.1">
    <property type="nucleotide sequence ID" value="NZ_MPTC01000018.1"/>
</dbReference>
<organism evidence="3 4">
    <name type="scientific">Paenibacillus odorifer</name>
    <dbReference type="NCBI Taxonomy" id="189426"/>
    <lineage>
        <taxon>Bacteria</taxon>
        <taxon>Bacillati</taxon>
        <taxon>Bacillota</taxon>
        <taxon>Bacilli</taxon>
        <taxon>Bacillales</taxon>
        <taxon>Paenibacillaceae</taxon>
        <taxon>Paenibacillus</taxon>
    </lineage>
</organism>
<dbReference type="InterPro" id="IPR002372">
    <property type="entry name" value="PQQ_rpt_dom"/>
</dbReference>
<feature type="chain" id="PRO_5012751380" description="Pyrrolo-quinoline quinone repeat domain-containing protein" evidence="1">
    <location>
        <begin position="29"/>
        <end position="446"/>
    </location>
</feature>
<gene>
    <name evidence="3" type="ORF">BSK52_19400</name>
</gene>
<dbReference type="InterPro" id="IPR011047">
    <property type="entry name" value="Quinoprotein_ADH-like_sf"/>
</dbReference>
<dbReference type="InterPro" id="IPR018391">
    <property type="entry name" value="PQQ_b-propeller_rpt"/>
</dbReference>
<dbReference type="InterPro" id="IPR015943">
    <property type="entry name" value="WD40/YVTN_repeat-like_dom_sf"/>
</dbReference>
<comment type="caution">
    <text evidence="3">The sequence shown here is derived from an EMBL/GenBank/DDBJ whole genome shotgun (WGS) entry which is preliminary data.</text>
</comment>
<dbReference type="PANTHER" id="PTHR34512:SF30">
    <property type="entry name" value="OUTER MEMBRANE PROTEIN ASSEMBLY FACTOR BAMB"/>
    <property type="match status" value="1"/>
</dbReference>
<evidence type="ECO:0000313" key="3">
    <source>
        <dbReference type="EMBL" id="OMD38422.1"/>
    </source>
</evidence>
<protein>
    <recommendedName>
        <fullName evidence="2">Pyrrolo-quinoline quinone repeat domain-containing protein</fullName>
    </recommendedName>
</protein>
<dbReference type="Gene3D" id="2.130.10.10">
    <property type="entry name" value="YVTN repeat-like/Quinoprotein amine dehydrogenase"/>
    <property type="match status" value="1"/>
</dbReference>
<name>A0A1R0XU25_9BACL</name>
<reference evidence="3 4" key="1">
    <citation type="submission" date="2016-10" db="EMBL/GenBank/DDBJ databases">
        <title>Paenibacillus species isolates.</title>
        <authorList>
            <person name="Beno S.M."/>
        </authorList>
    </citation>
    <scope>NUCLEOTIDE SEQUENCE [LARGE SCALE GENOMIC DNA]</scope>
    <source>
        <strain evidence="3 4">FSL H7-0710</strain>
    </source>
</reference>
<dbReference type="EMBL" id="MPTC01000018">
    <property type="protein sequence ID" value="OMD38422.1"/>
    <property type="molecule type" value="Genomic_DNA"/>
</dbReference>
<dbReference type="SUPFAM" id="SSF50998">
    <property type="entry name" value="Quinoprotein alcohol dehydrogenase-like"/>
    <property type="match status" value="1"/>
</dbReference>
<evidence type="ECO:0000256" key="1">
    <source>
        <dbReference type="SAM" id="SignalP"/>
    </source>
</evidence>
<evidence type="ECO:0000313" key="4">
    <source>
        <dbReference type="Proteomes" id="UP000187439"/>
    </source>
</evidence>
<accession>A0A1R0XU25</accession>
<keyword evidence="1" id="KW-0732">Signal</keyword>
<dbReference type="Proteomes" id="UP000187439">
    <property type="component" value="Unassembled WGS sequence"/>
</dbReference>
<dbReference type="AlphaFoldDB" id="A0A1R0XU25"/>
<feature type="signal peptide" evidence="1">
    <location>
        <begin position="1"/>
        <end position="28"/>
    </location>
</feature>
<dbReference type="PANTHER" id="PTHR34512">
    <property type="entry name" value="CELL SURFACE PROTEIN"/>
    <property type="match status" value="1"/>
</dbReference>
<feature type="domain" description="Pyrrolo-quinoline quinone repeat" evidence="2">
    <location>
        <begin position="74"/>
        <end position="274"/>
    </location>
</feature>